<keyword evidence="2" id="KW-1185">Reference proteome</keyword>
<comment type="caution">
    <text evidence="1">The sequence shown here is derived from an EMBL/GenBank/DDBJ whole genome shotgun (WGS) entry which is preliminary data.</text>
</comment>
<evidence type="ECO:0000313" key="1">
    <source>
        <dbReference type="EMBL" id="CAG8640693.1"/>
    </source>
</evidence>
<reference evidence="1" key="1">
    <citation type="submission" date="2021-06" db="EMBL/GenBank/DDBJ databases">
        <authorList>
            <person name="Kallberg Y."/>
            <person name="Tangrot J."/>
            <person name="Rosling A."/>
        </authorList>
    </citation>
    <scope>NUCLEOTIDE SEQUENCE</scope>
    <source>
        <strain evidence="1">28 12/20/2015</strain>
    </source>
</reference>
<dbReference type="EMBL" id="CAJVPW010012999">
    <property type="protein sequence ID" value="CAG8640693.1"/>
    <property type="molecule type" value="Genomic_DNA"/>
</dbReference>
<gene>
    <name evidence="1" type="ORF">SPELUC_LOCUS8554</name>
</gene>
<protein>
    <submittedName>
        <fullName evidence="1">6611_t:CDS:1</fullName>
    </submittedName>
</protein>
<proteinExistence type="predicted"/>
<organism evidence="1 2">
    <name type="scientific">Cetraspora pellucida</name>
    <dbReference type="NCBI Taxonomy" id="1433469"/>
    <lineage>
        <taxon>Eukaryota</taxon>
        <taxon>Fungi</taxon>
        <taxon>Fungi incertae sedis</taxon>
        <taxon>Mucoromycota</taxon>
        <taxon>Glomeromycotina</taxon>
        <taxon>Glomeromycetes</taxon>
        <taxon>Diversisporales</taxon>
        <taxon>Gigasporaceae</taxon>
        <taxon>Cetraspora</taxon>
    </lineage>
</organism>
<feature type="non-terminal residue" evidence="1">
    <location>
        <position position="1"/>
    </location>
</feature>
<sequence length="165" mass="19026">TLNHNEGLNKISFNNLLLHHETKEYKTYSDIVCIYIARISTETQWFSTQTTPPSLDTIWFFGTVSGFLKNTEIGKVEFECDIQYKEIVTEQANTTRNYIENTNRDQIYKIIELSSDEESAPKIIKLSSDDESQTPEIIELSSDEEVVFEENQTAVSRDRTPETAE</sequence>
<dbReference type="Proteomes" id="UP000789366">
    <property type="component" value="Unassembled WGS sequence"/>
</dbReference>
<accession>A0ACA9N800</accession>
<evidence type="ECO:0000313" key="2">
    <source>
        <dbReference type="Proteomes" id="UP000789366"/>
    </source>
</evidence>
<name>A0ACA9N800_9GLOM</name>